<dbReference type="SUPFAM" id="SSF143243">
    <property type="entry name" value="Nqo5-like"/>
    <property type="match status" value="1"/>
</dbReference>
<dbReference type="GO" id="GO:0005886">
    <property type="term" value="C:plasma membrane"/>
    <property type="evidence" value="ECO:0007669"/>
    <property type="project" value="UniProtKB-SubCell"/>
</dbReference>
<accession>A0A919P2T6</accession>
<gene>
    <name evidence="3 6" type="primary">nuoC</name>
    <name evidence="6" type="ORF">Cch01nite_29420</name>
</gene>
<reference evidence="6" key="1">
    <citation type="submission" date="2021-01" db="EMBL/GenBank/DDBJ databases">
        <title>Whole genome shotgun sequence of Cellulomonas chitinilytica NBRC 110799.</title>
        <authorList>
            <person name="Komaki H."/>
            <person name="Tamura T."/>
        </authorList>
    </citation>
    <scope>NUCLEOTIDE SEQUENCE</scope>
    <source>
        <strain evidence="6">NBRC 110799</strain>
    </source>
</reference>
<keyword evidence="3" id="KW-0520">NAD</keyword>
<evidence type="ECO:0000256" key="4">
    <source>
        <dbReference type="SAM" id="MobiDB-lite"/>
    </source>
</evidence>
<keyword evidence="3" id="KW-0874">Quinone</keyword>
<evidence type="ECO:0000313" key="6">
    <source>
        <dbReference type="EMBL" id="GIG22218.1"/>
    </source>
</evidence>
<dbReference type="AlphaFoldDB" id="A0A919P2T6"/>
<protein>
    <recommendedName>
        <fullName evidence="3">NADH-quinone oxidoreductase subunit C</fullName>
        <ecNumber evidence="3">7.1.1.-</ecNumber>
    </recommendedName>
    <alternativeName>
        <fullName evidence="3">NADH dehydrogenase I subunit C</fullName>
    </alternativeName>
    <alternativeName>
        <fullName evidence="3">NDH-1 subunit C</fullName>
    </alternativeName>
</protein>
<comment type="subunit">
    <text evidence="3">NDH-1 is composed of 14 different subunits. Subunits NuoB, C, D, E, F, and G constitute the peripheral sector of the complex.</text>
</comment>
<organism evidence="6 7">
    <name type="scientific">Cellulomonas chitinilytica</name>
    <dbReference type="NCBI Taxonomy" id="398759"/>
    <lineage>
        <taxon>Bacteria</taxon>
        <taxon>Bacillati</taxon>
        <taxon>Actinomycetota</taxon>
        <taxon>Actinomycetes</taxon>
        <taxon>Micrococcales</taxon>
        <taxon>Cellulomonadaceae</taxon>
        <taxon>Cellulomonas</taxon>
    </lineage>
</organism>
<evidence type="ECO:0000256" key="2">
    <source>
        <dbReference type="ARBA" id="ARBA00022448"/>
    </source>
</evidence>
<name>A0A919P2T6_9CELL</name>
<keyword evidence="3" id="KW-0472">Membrane</keyword>
<keyword evidence="2 3" id="KW-0813">Transport</keyword>
<evidence type="ECO:0000259" key="5">
    <source>
        <dbReference type="Pfam" id="PF00329"/>
    </source>
</evidence>
<dbReference type="Proteomes" id="UP000632740">
    <property type="component" value="Unassembled WGS sequence"/>
</dbReference>
<feature type="region of interest" description="Disordered" evidence="4">
    <location>
        <begin position="1"/>
        <end position="23"/>
    </location>
</feature>
<keyword evidence="3" id="KW-1278">Translocase</keyword>
<sequence length="263" mass="28475">MSDDATKKDAADAVKPGDATTGAQPTTAAALEAGGQNVPAARTPLEVVDVRTGMFGAHGTGDTSGYGGLVVPVLLPGPAERPYGGWFDEVVDVLAEVLDEDGTGFAAAVESVVVDREELTLHVRREHVVAVARALRDDPDLRFELSLGVSGVHYPHETDRELHAVYHVVSVTHGRRLRFEVTAPDDDPHIPSTTSVYPANDWHERETFDFFGLVFDGHPALARIEMPDDWPGHPQRKDYPLGGIPVEYKGATVPPPDQRRSYS</sequence>
<proteinExistence type="inferred from homology"/>
<dbReference type="PANTHER" id="PTHR10884:SF14">
    <property type="entry name" value="NADH DEHYDROGENASE [UBIQUINONE] IRON-SULFUR PROTEIN 3, MITOCHONDRIAL"/>
    <property type="match status" value="1"/>
</dbReference>
<comment type="caution">
    <text evidence="6">The sequence shown here is derived from an EMBL/GenBank/DDBJ whole genome shotgun (WGS) entry which is preliminary data.</text>
</comment>
<dbReference type="NCBIfam" id="NF005856">
    <property type="entry name" value="PRK07785.1"/>
    <property type="match status" value="1"/>
</dbReference>
<keyword evidence="3" id="KW-1003">Cell membrane</keyword>
<dbReference type="GO" id="GO:0008137">
    <property type="term" value="F:NADH dehydrogenase (ubiquinone) activity"/>
    <property type="evidence" value="ECO:0007669"/>
    <property type="project" value="InterPro"/>
</dbReference>
<comment type="similarity">
    <text evidence="1 3">Belongs to the complex I 30 kDa subunit family.</text>
</comment>
<dbReference type="HAMAP" id="MF_01357">
    <property type="entry name" value="NDH1_NuoC"/>
    <property type="match status" value="1"/>
</dbReference>
<dbReference type="NCBIfam" id="TIGR01961">
    <property type="entry name" value="NuoC_fam"/>
    <property type="match status" value="1"/>
</dbReference>
<comment type="catalytic activity">
    <reaction evidence="3">
        <text>a quinone + NADH + 5 H(+)(in) = a quinol + NAD(+) + 4 H(+)(out)</text>
        <dbReference type="Rhea" id="RHEA:57888"/>
        <dbReference type="ChEBI" id="CHEBI:15378"/>
        <dbReference type="ChEBI" id="CHEBI:24646"/>
        <dbReference type="ChEBI" id="CHEBI:57540"/>
        <dbReference type="ChEBI" id="CHEBI:57945"/>
        <dbReference type="ChEBI" id="CHEBI:132124"/>
    </reaction>
</comment>
<comment type="function">
    <text evidence="3">NDH-1 shuttles electrons from NADH, via FMN and iron-sulfur (Fe-S) centers, to quinones in the respiratory chain. The immediate electron acceptor for the enzyme in this species is believed to be a menaquinone. Couples the redox reaction to proton translocation (for every two electrons transferred, four hydrogen ions are translocated across the cytoplasmic membrane), and thus conserves the redox energy in a proton gradient.</text>
</comment>
<dbReference type="PANTHER" id="PTHR10884">
    <property type="entry name" value="NADH DEHYDROGENASE UBIQUINONE IRON-SULFUR PROTEIN 3"/>
    <property type="match status" value="1"/>
</dbReference>
<dbReference type="InterPro" id="IPR010218">
    <property type="entry name" value="NADH_DH_suC"/>
</dbReference>
<keyword evidence="7" id="KW-1185">Reference proteome</keyword>
<dbReference type="InterPro" id="IPR037232">
    <property type="entry name" value="NADH_quin_OxRdtase_su_C/D-like"/>
</dbReference>
<dbReference type="InterPro" id="IPR001268">
    <property type="entry name" value="NADH_UbQ_OxRdtase_30kDa_su"/>
</dbReference>
<dbReference type="EMBL" id="BONK01000010">
    <property type="protein sequence ID" value="GIG22218.1"/>
    <property type="molecule type" value="Genomic_DNA"/>
</dbReference>
<dbReference type="Pfam" id="PF00329">
    <property type="entry name" value="Complex1_30kDa"/>
    <property type="match status" value="1"/>
</dbReference>
<dbReference type="Gene3D" id="3.30.460.80">
    <property type="entry name" value="NADH:ubiquinone oxidoreductase, 30kDa subunit"/>
    <property type="match status" value="1"/>
</dbReference>
<dbReference type="RefSeq" id="WP_203756514.1">
    <property type="nucleotide sequence ID" value="NZ_BONK01000010.1"/>
</dbReference>
<evidence type="ECO:0000256" key="1">
    <source>
        <dbReference type="ARBA" id="ARBA00007569"/>
    </source>
</evidence>
<dbReference type="EC" id="7.1.1.-" evidence="3"/>
<evidence type="ECO:0000313" key="7">
    <source>
        <dbReference type="Proteomes" id="UP000632740"/>
    </source>
</evidence>
<evidence type="ECO:0000256" key="3">
    <source>
        <dbReference type="HAMAP-Rule" id="MF_01357"/>
    </source>
</evidence>
<dbReference type="GO" id="GO:0050136">
    <property type="term" value="F:NADH dehydrogenase (quinone) (non-electrogenic) activity"/>
    <property type="evidence" value="ECO:0007669"/>
    <property type="project" value="UniProtKB-UniRule"/>
</dbReference>
<feature type="domain" description="NADH:ubiquinone oxidoreductase 30kDa subunit" evidence="5">
    <location>
        <begin position="121"/>
        <end position="243"/>
    </location>
</feature>
<dbReference type="GO" id="GO:0048038">
    <property type="term" value="F:quinone binding"/>
    <property type="evidence" value="ECO:0007669"/>
    <property type="project" value="UniProtKB-KW"/>
</dbReference>
<comment type="subcellular location">
    <subcellularLocation>
        <location evidence="3">Cell membrane</location>
        <topology evidence="3">Peripheral membrane protein</topology>
        <orientation evidence="3">Cytoplasmic side</orientation>
    </subcellularLocation>
</comment>
<feature type="compositionally biased region" description="Basic and acidic residues" evidence="4">
    <location>
        <begin position="1"/>
        <end position="12"/>
    </location>
</feature>
<feature type="region of interest" description="Disordered" evidence="4">
    <location>
        <begin position="227"/>
        <end position="263"/>
    </location>
</feature>